<reference evidence="1 2" key="1">
    <citation type="submission" date="2015-10" db="EMBL/GenBank/DDBJ databases">
        <title>Genome analyses suggest a sexual origin of heterokaryosis in a supposedly ancient asexual fungus.</title>
        <authorList>
            <person name="Ropars J."/>
            <person name="Sedzielewska K."/>
            <person name="Noel J."/>
            <person name="Charron P."/>
            <person name="Farinelli L."/>
            <person name="Marton T."/>
            <person name="Kruger M."/>
            <person name="Pelin A."/>
            <person name="Brachmann A."/>
            <person name="Corradi N."/>
        </authorList>
    </citation>
    <scope>NUCLEOTIDE SEQUENCE [LARGE SCALE GENOMIC DNA]</scope>
    <source>
        <strain evidence="1 2">A4</strain>
    </source>
</reference>
<comment type="caution">
    <text evidence="1">The sequence shown here is derived from an EMBL/GenBank/DDBJ whole genome shotgun (WGS) entry which is preliminary data.</text>
</comment>
<gene>
    <name evidence="1" type="ORF">RhiirA4_472488</name>
</gene>
<name>A0A2I1H520_9GLOM</name>
<proteinExistence type="predicted"/>
<dbReference type="AlphaFoldDB" id="A0A2I1H520"/>
<protein>
    <submittedName>
        <fullName evidence="1">Uncharacterized protein</fullName>
    </submittedName>
</protein>
<organism evidence="1 2">
    <name type="scientific">Rhizophagus irregularis</name>
    <dbReference type="NCBI Taxonomy" id="588596"/>
    <lineage>
        <taxon>Eukaryota</taxon>
        <taxon>Fungi</taxon>
        <taxon>Fungi incertae sedis</taxon>
        <taxon>Mucoromycota</taxon>
        <taxon>Glomeromycotina</taxon>
        <taxon>Glomeromycetes</taxon>
        <taxon>Glomerales</taxon>
        <taxon>Glomeraceae</taxon>
        <taxon>Rhizophagus</taxon>
    </lineage>
</organism>
<dbReference type="Proteomes" id="UP000234323">
    <property type="component" value="Unassembled WGS sequence"/>
</dbReference>
<sequence length="107" mass="12155">MRSKVLDTFFMDSVLKKKLLLNVPNPCPFPNCGKNLEITEMFSTTIQDSPLSQSSGTSALSNMMSERFILTSPIMRMEGVENTEIQQTKCYPLLAFDLREMAYSNNF</sequence>
<evidence type="ECO:0000313" key="2">
    <source>
        <dbReference type="Proteomes" id="UP000234323"/>
    </source>
</evidence>
<accession>A0A2I1H520</accession>
<evidence type="ECO:0000313" key="1">
    <source>
        <dbReference type="EMBL" id="PKY53972.1"/>
    </source>
</evidence>
<keyword evidence="2" id="KW-1185">Reference proteome</keyword>
<dbReference type="EMBL" id="LLXI01001500">
    <property type="protein sequence ID" value="PKY53972.1"/>
    <property type="molecule type" value="Genomic_DNA"/>
</dbReference>